<sequence length="178" mass="20299">MPDLVVQLLPLALTPLAGLIPNKFQRCFVLLLAVLYFTIFVVLPNRPSIRLQKLEKEIDKTLEIHAMAVQELEGDPCFVAEASLRVAQIKLRESVLRTKVLDGGDVAWERYPQYLRGLWIHIGECQRDTQQVGALMTSMVEAGRQRRYTEDIAQRQTILETVFLKSIRRGCQFGSICD</sequence>
<feature type="transmembrane region" description="Helical" evidence="1">
    <location>
        <begin position="28"/>
        <end position="45"/>
    </location>
</feature>
<keyword evidence="1" id="KW-0472">Membrane</keyword>
<dbReference type="Proteomes" id="UP001362999">
    <property type="component" value="Unassembled WGS sequence"/>
</dbReference>
<organism evidence="2 3">
    <name type="scientific">Favolaschia claudopus</name>
    <dbReference type="NCBI Taxonomy" id="2862362"/>
    <lineage>
        <taxon>Eukaryota</taxon>
        <taxon>Fungi</taxon>
        <taxon>Dikarya</taxon>
        <taxon>Basidiomycota</taxon>
        <taxon>Agaricomycotina</taxon>
        <taxon>Agaricomycetes</taxon>
        <taxon>Agaricomycetidae</taxon>
        <taxon>Agaricales</taxon>
        <taxon>Marasmiineae</taxon>
        <taxon>Mycenaceae</taxon>
        <taxon>Favolaschia</taxon>
    </lineage>
</organism>
<accession>A0AAW0B200</accession>
<dbReference type="EMBL" id="JAWWNJ010000042">
    <property type="protein sequence ID" value="KAK7019934.1"/>
    <property type="molecule type" value="Genomic_DNA"/>
</dbReference>
<keyword evidence="1" id="KW-1133">Transmembrane helix</keyword>
<gene>
    <name evidence="2" type="ORF">R3P38DRAFT_2971401</name>
</gene>
<evidence type="ECO:0000313" key="2">
    <source>
        <dbReference type="EMBL" id="KAK7019934.1"/>
    </source>
</evidence>
<keyword evidence="3" id="KW-1185">Reference proteome</keyword>
<evidence type="ECO:0000256" key="1">
    <source>
        <dbReference type="SAM" id="Phobius"/>
    </source>
</evidence>
<dbReference type="AlphaFoldDB" id="A0AAW0B200"/>
<protein>
    <submittedName>
        <fullName evidence="2">Uncharacterized protein</fullName>
    </submittedName>
</protein>
<proteinExistence type="predicted"/>
<name>A0AAW0B200_9AGAR</name>
<evidence type="ECO:0000313" key="3">
    <source>
        <dbReference type="Proteomes" id="UP001362999"/>
    </source>
</evidence>
<comment type="caution">
    <text evidence="2">The sequence shown here is derived from an EMBL/GenBank/DDBJ whole genome shotgun (WGS) entry which is preliminary data.</text>
</comment>
<keyword evidence="1" id="KW-0812">Transmembrane</keyword>
<reference evidence="2 3" key="1">
    <citation type="journal article" date="2024" name="J Genomics">
        <title>Draft genome sequencing and assembly of Favolaschia claudopus CIRM-BRFM 2984 isolated from oak limbs.</title>
        <authorList>
            <person name="Navarro D."/>
            <person name="Drula E."/>
            <person name="Chaduli D."/>
            <person name="Cazenave R."/>
            <person name="Ahrendt S."/>
            <person name="Wang J."/>
            <person name="Lipzen A."/>
            <person name="Daum C."/>
            <person name="Barry K."/>
            <person name="Grigoriev I.V."/>
            <person name="Favel A."/>
            <person name="Rosso M.N."/>
            <person name="Martin F."/>
        </authorList>
    </citation>
    <scope>NUCLEOTIDE SEQUENCE [LARGE SCALE GENOMIC DNA]</scope>
    <source>
        <strain evidence="2 3">CIRM-BRFM 2984</strain>
    </source>
</reference>